<evidence type="ECO:0000313" key="2">
    <source>
        <dbReference type="EMBL" id="EYF00910.1"/>
    </source>
</evidence>
<dbReference type="Proteomes" id="UP000019678">
    <property type="component" value="Unassembled WGS sequence"/>
</dbReference>
<evidence type="ECO:0000256" key="1">
    <source>
        <dbReference type="SAM" id="MobiDB-lite"/>
    </source>
</evidence>
<organism evidence="2 3">
    <name type="scientific">Chondromyces apiculatus DSM 436</name>
    <dbReference type="NCBI Taxonomy" id="1192034"/>
    <lineage>
        <taxon>Bacteria</taxon>
        <taxon>Pseudomonadati</taxon>
        <taxon>Myxococcota</taxon>
        <taxon>Polyangia</taxon>
        <taxon>Polyangiales</taxon>
        <taxon>Polyangiaceae</taxon>
        <taxon>Chondromyces</taxon>
    </lineage>
</organism>
<feature type="region of interest" description="Disordered" evidence="1">
    <location>
        <begin position="179"/>
        <end position="206"/>
    </location>
</feature>
<evidence type="ECO:0000313" key="3">
    <source>
        <dbReference type="Proteomes" id="UP000019678"/>
    </source>
</evidence>
<dbReference type="STRING" id="1192034.CAP_8858"/>
<sequence length="206" mass="22689">MDWLRQACLDHEAGLRPTEVMGAGADETLGLPRILFDRWRGADAQESLRDALAHYLKDDQSFRFDVEDETSLALDATVGEADFVVAGHTHLARSLRRRQAPGFYFNSGTWIRLIQLTAPMLMPEGFAPIYDALQAGSLEALDVIPDLVLQRRTVVSIWVEGAQVVGELRSALPASAPGIPPHAPPWRAEPGTRVTLPRQASTEVVR</sequence>
<comment type="caution">
    <text evidence="2">The sequence shown here is derived from an EMBL/GenBank/DDBJ whole genome shotgun (WGS) entry which is preliminary data.</text>
</comment>
<reference evidence="2 3" key="1">
    <citation type="submission" date="2013-05" db="EMBL/GenBank/DDBJ databases">
        <title>Genome assembly of Chondromyces apiculatus DSM 436.</title>
        <authorList>
            <person name="Sharma G."/>
            <person name="Khatri I."/>
            <person name="Kaur C."/>
            <person name="Mayilraj S."/>
            <person name="Subramanian S."/>
        </authorList>
    </citation>
    <scope>NUCLEOTIDE SEQUENCE [LARGE SCALE GENOMIC DNA]</scope>
    <source>
        <strain evidence="2 3">DSM 436</strain>
    </source>
</reference>
<dbReference type="EMBL" id="ASRX01000094">
    <property type="protein sequence ID" value="EYF00910.1"/>
    <property type="molecule type" value="Genomic_DNA"/>
</dbReference>
<dbReference type="AlphaFoldDB" id="A0A017SWB5"/>
<keyword evidence="3" id="KW-1185">Reference proteome</keyword>
<gene>
    <name evidence="2" type="ORF">CAP_8858</name>
</gene>
<name>A0A017SWB5_9BACT</name>
<proteinExistence type="predicted"/>
<accession>A0A017SWB5</accession>
<protein>
    <submittedName>
        <fullName evidence="2">Uncharacterized protein</fullName>
    </submittedName>
</protein>